<dbReference type="InterPro" id="IPR003754">
    <property type="entry name" value="4pyrrol_synth_uPrphyn_synth"/>
</dbReference>
<dbReference type="GeneID" id="103713881"/>
<reference evidence="3" key="2">
    <citation type="submission" date="2025-08" db="UniProtKB">
        <authorList>
            <consortium name="RefSeq"/>
        </authorList>
    </citation>
    <scope>IDENTIFICATION</scope>
    <source>
        <tissue evidence="3">Young leaves</tissue>
    </source>
</reference>
<dbReference type="UniPathway" id="UPA00251">
    <property type="reaction ID" value="UER00320"/>
</dbReference>
<dbReference type="Pfam" id="PF02602">
    <property type="entry name" value="HEM4"/>
    <property type="match status" value="1"/>
</dbReference>
<gene>
    <name evidence="3" type="primary">LOC103713881</name>
</gene>
<dbReference type="PANTHER" id="PTHR38020:SF1">
    <property type="entry name" value="UROPORPHYRINOGEN-III SYNTHASE"/>
    <property type="match status" value="1"/>
</dbReference>
<sequence length="305" mass="31866">MAVITATLTAVGPPPIPAQNPLSGRRIAFSTPLTYAGRLARLIELRGAAPLPVPTVAVEPTPHTVAAVEPYLCGGTLDTFAALAFTSRTGIAAFALALAAGGPPPLADAEEPFTVAALGKDAELLHEGGFLSRLCRNTSRIKVLVPEIASPAGLVAALGDGLGRRVLCPVPTVVDLEEPPVIPNFVVDLEAAGWIPVRVPAYETRWAGPGCAEGLMKLKGPLDAMVFTSSAEVEGLMKGLEAAGWDWGKVRRRWPEMLVGAHGPVTAKGVERFGVRVDVVSSRFSSFDGILEALASKLQASTVER</sequence>
<dbReference type="Proteomes" id="UP000228380">
    <property type="component" value="Chromosome 11"/>
</dbReference>
<name>A0A8B7CHN2_PHODC</name>
<dbReference type="PANTHER" id="PTHR38020">
    <property type="entry name" value="UROPORPHYRINOGEN-III SYNTHASE"/>
    <property type="match status" value="1"/>
</dbReference>
<evidence type="ECO:0000259" key="1">
    <source>
        <dbReference type="Pfam" id="PF02602"/>
    </source>
</evidence>
<feature type="domain" description="Tetrapyrrole biosynthesis uroporphyrinogen III synthase" evidence="1">
    <location>
        <begin position="38"/>
        <end position="285"/>
    </location>
</feature>
<evidence type="ECO:0000313" key="2">
    <source>
        <dbReference type="Proteomes" id="UP000228380"/>
    </source>
</evidence>
<accession>A0A8B7CHN2</accession>
<dbReference type="AlphaFoldDB" id="A0A8B7CHN2"/>
<dbReference type="KEGG" id="pda:103713881"/>
<dbReference type="GO" id="GO:0004852">
    <property type="term" value="F:uroporphyrinogen-III synthase activity"/>
    <property type="evidence" value="ECO:0007669"/>
    <property type="project" value="InterPro"/>
</dbReference>
<dbReference type="Gene3D" id="3.40.50.10090">
    <property type="match status" value="2"/>
</dbReference>
<protein>
    <submittedName>
        <fullName evidence="3">Uncharacterized protein LOC103713881</fullName>
    </submittedName>
</protein>
<dbReference type="GO" id="GO:0006782">
    <property type="term" value="P:protoporphyrinogen IX biosynthetic process"/>
    <property type="evidence" value="ECO:0007669"/>
    <property type="project" value="UniProtKB-UniPathway"/>
</dbReference>
<dbReference type="SUPFAM" id="SSF69618">
    <property type="entry name" value="HemD-like"/>
    <property type="match status" value="1"/>
</dbReference>
<evidence type="ECO:0000313" key="3">
    <source>
        <dbReference type="RefSeq" id="XP_008799155.2"/>
    </source>
</evidence>
<dbReference type="InterPro" id="IPR036108">
    <property type="entry name" value="4pyrrol_syn_uPrphyn_synt_sf"/>
</dbReference>
<dbReference type="RefSeq" id="XP_008799155.2">
    <property type="nucleotide sequence ID" value="XM_008800933.4"/>
</dbReference>
<organism evidence="2 3">
    <name type="scientific">Phoenix dactylifera</name>
    <name type="common">Date palm</name>
    <dbReference type="NCBI Taxonomy" id="42345"/>
    <lineage>
        <taxon>Eukaryota</taxon>
        <taxon>Viridiplantae</taxon>
        <taxon>Streptophyta</taxon>
        <taxon>Embryophyta</taxon>
        <taxon>Tracheophyta</taxon>
        <taxon>Spermatophyta</taxon>
        <taxon>Magnoliopsida</taxon>
        <taxon>Liliopsida</taxon>
        <taxon>Arecaceae</taxon>
        <taxon>Coryphoideae</taxon>
        <taxon>Phoeniceae</taxon>
        <taxon>Phoenix</taxon>
    </lineage>
</organism>
<reference evidence="2" key="1">
    <citation type="journal article" date="2019" name="Nat. Commun.">
        <title>Genome-wide association mapping of date palm fruit traits.</title>
        <authorList>
            <person name="Hazzouri K.M."/>
            <person name="Gros-Balthazard M."/>
            <person name="Flowers J.M."/>
            <person name="Copetti D."/>
            <person name="Lemansour A."/>
            <person name="Lebrun M."/>
            <person name="Masmoudi K."/>
            <person name="Ferrand S."/>
            <person name="Dhar M.I."/>
            <person name="Fresquez Z.A."/>
            <person name="Rosas U."/>
            <person name="Zhang J."/>
            <person name="Talag J."/>
            <person name="Lee S."/>
            <person name="Kudrna D."/>
            <person name="Powell R.F."/>
            <person name="Leitch I.J."/>
            <person name="Krueger R.R."/>
            <person name="Wing R.A."/>
            <person name="Amiri K.M.A."/>
            <person name="Purugganan M.D."/>
        </authorList>
    </citation>
    <scope>NUCLEOTIDE SEQUENCE [LARGE SCALE GENOMIC DNA]</scope>
    <source>
        <strain evidence="2">cv. Khalas</strain>
    </source>
</reference>
<dbReference type="OrthoDB" id="259181at2759"/>
<keyword evidence="2" id="KW-1185">Reference proteome</keyword>
<proteinExistence type="predicted"/>
<dbReference type="CDD" id="cd06578">
    <property type="entry name" value="HemD"/>
    <property type="match status" value="1"/>
</dbReference>